<name>A0A5Q4C5I2_9PEZI</name>
<gene>
    <name evidence="2" type="ORF">CSHISOI_01232</name>
</gene>
<feature type="compositionally biased region" description="Polar residues" evidence="1">
    <location>
        <begin position="32"/>
        <end position="41"/>
    </location>
</feature>
<dbReference type="Proteomes" id="UP000326340">
    <property type="component" value="Unassembled WGS sequence"/>
</dbReference>
<evidence type="ECO:0000313" key="3">
    <source>
        <dbReference type="Proteomes" id="UP000326340"/>
    </source>
</evidence>
<accession>A0A5Q4C5I2</accession>
<protein>
    <submittedName>
        <fullName evidence="2">Uncharacterized protein</fullName>
    </submittedName>
</protein>
<proteinExistence type="predicted"/>
<dbReference type="AlphaFoldDB" id="A0A5Q4C5I2"/>
<evidence type="ECO:0000256" key="1">
    <source>
        <dbReference type="SAM" id="MobiDB-lite"/>
    </source>
</evidence>
<feature type="region of interest" description="Disordered" evidence="1">
    <location>
        <begin position="19"/>
        <end position="41"/>
    </location>
</feature>
<organism evidence="2 3">
    <name type="scientific">Colletotrichum shisoi</name>
    <dbReference type="NCBI Taxonomy" id="2078593"/>
    <lineage>
        <taxon>Eukaryota</taxon>
        <taxon>Fungi</taxon>
        <taxon>Dikarya</taxon>
        <taxon>Ascomycota</taxon>
        <taxon>Pezizomycotina</taxon>
        <taxon>Sordariomycetes</taxon>
        <taxon>Hypocreomycetidae</taxon>
        <taxon>Glomerellales</taxon>
        <taxon>Glomerellaceae</taxon>
        <taxon>Colletotrichum</taxon>
        <taxon>Colletotrichum destructivum species complex</taxon>
    </lineage>
</organism>
<keyword evidence="3" id="KW-1185">Reference proteome</keyword>
<dbReference type="EMBL" id="PUHP01000046">
    <property type="protein sequence ID" value="TQN74251.1"/>
    <property type="molecule type" value="Genomic_DNA"/>
</dbReference>
<comment type="caution">
    <text evidence="2">The sequence shown here is derived from an EMBL/GenBank/DDBJ whole genome shotgun (WGS) entry which is preliminary data.</text>
</comment>
<evidence type="ECO:0000313" key="2">
    <source>
        <dbReference type="EMBL" id="TQN74251.1"/>
    </source>
</evidence>
<sequence length="183" mass="20157">MGLNPTSTRAVESILLLSPGTDGEVDEGVPRNRSSMSTTRLESVGQGIYLAPERGFEGGPEGGDDREYLAQIPSTQYQAAFPFRHDDTSDNENHWVEILLELVQIHDPQGRRAMPFLGLLIHAPSHPSPPLPFSKRNNTYSNYKMAILPTRSLQQRPAAVLQIGEEMLVVAASLRCLPSCPHN</sequence>
<reference evidence="2 3" key="1">
    <citation type="journal article" date="2019" name="Sci. Rep.">
        <title>Colletotrichum shisoi sp. nov., an anthracnose pathogen of Perilla frutescens in Japan: molecular phylogenetic, morphological and genomic evidence.</title>
        <authorList>
            <person name="Gan P."/>
            <person name="Tsushima A."/>
            <person name="Hiroyama R."/>
            <person name="Narusaka M."/>
            <person name="Takano Y."/>
            <person name="Narusaka Y."/>
            <person name="Kawaradani M."/>
            <person name="Damm U."/>
            <person name="Shirasu K."/>
        </authorList>
    </citation>
    <scope>NUCLEOTIDE SEQUENCE [LARGE SCALE GENOMIC DNA]</scope>
    <source>
        <strain evidence="2 3">PG-2018a</strain>
    </source>
</reference>